<evidence type="ECO:0000259" key="5">
    <source>
        <dbReference type="Pfam" id="PF00389"/>
    </source>
</evidence>
<feature type="domain" description="D-isomer specific 2-hydroxyacid dehydrogenase NAD-binding" evidence="6">
    <location>
        <begin position="112"/>
        <end position="289"/>
    </location>
</feature>
<evidence type="ECO:0000256" key="4">
    <source>
        <dbReference type="RuleBase" id="RU003719"/>
    </source>
</evidence>
<dbReference type="Gene3D" id="3.40.50.720">
    <property type="entry name" value="NAD(P)-binding Rossmann-like Domain"/>
    <property type="match status" value="2"/>
</dbReference>
<keyword evidence="3" id="KW-0520">NAD</keyword>
<keyword evidence="8" id="KW-1185">Reference proteome</keyword>
<protein>
    <submittedName>
        <fullName evidence="7">2-hydroxyacid dehydrogenase</fullName>
    </submittedName>
</protein>
<evidence type="ECO:0000259" key="6">
    <source>
        <dbReference type="Pfam" id="PF02826"/>
    </source>
</evidence>
<dbReference type="FunFam" id="3.40.50.720:FF:000041">
    <property type="entry name" value="D-3-phosphoglycerate dehydrogenase"/>
    <property type="match status" value="1"/>
</dbReference>
<dbReference type="InterPro" id="IPR006139">
    <property type="entry name" value="D-isomer_2_OHA_DH_cat_dom"/>
</dbReference>
<dbReference type="Pfam" id="PF02826">
    <property type="entry name" value="2-Hacid_dh_C"/>
    <property type="match status" value="1"/>
</dbReference>
<comment type="similarity">
    <text evidence="1 4">Belongs to the D-isomer specific 2-hydroxyacid dehydrogenase family.</text>
</comment>
<dbReference type="EMBL" id="JAFNJU010000007">
    <property type="protein sequence ID" value="MBO1265430.1"/>
    <property type="molecule type" value="Genomic_DNA"/>
</dbReference>
<keyword evidence="2 4" id="KW-0560">Oxidoreductase</keyword>
<dbReference type="InterPro" id="IPR006140">
    <property type="entry name" value="D-isomer_DH_NAD-bd"/>
</dbReference>
<evidence type="ECO:0000256" key="3">
    <source>
        <dbReference type="ARBA" id="ARBA00023027"/>
    </source>
</evidence>
<dbReference type="SUPFAM" id="SSF51735">
    <property type="entry name" value="NAD(P)-binding Rossmann-fold domains"/>
    <property type="match status" value="1"/>
</dbReference>
<dbReference type="GO" id="GO:0051287">
    <property type="term" value="F:NAD binding"/>
    <property type="evidence" value="ECO:0007669"/>
    <property type="project" value="InterPro"/>
</dbReference>
<evidence type="ECO:0000256" key="1">
    <source>
        <dbReference type="ARBA" id="ARBA00005854"/>
    </source>
</evidence>
<dbReference type="Proteomes" id="UP000664218">
    <property type="component" value="Unassembled WGS sequence"/>
</dbReference>
<dbReference type="PROSITE" id="PS00670">
    <property type="entry name" value="D_2_HYDROXYACID_DH_2"/>
    <property type="match status" value="1"/>
</dbReference>
<proteinExistence type="inferred from homology"/>
<dbReference type="GO" id="GO:0047545">
    <property type="term" value="F:(S)-2-hydroxyglutarate dehydrogenase activity"/>
    <property type="evidence" value="ECO:0007669"/>
    <property type="project" value="UniProtKB-ARBA"/>
</dbReference>
<evidence type="ECO:0000256" key="2">
    <source>
        <dbReference type="ARBA" id="ARBA00023002"/>
    </source>
</evidence>
<sequence>MKLYIRAPFTNEKIEELRELFNEIIYEPWTETGERYYEDEMIEALQLHQPDVLITELDKVTEKVLNNYSGLKLVGDCRAVPANIEVDACSQKGIPVVCTPGRNAQAVAEMLVGLLLTYMRNIIPSVEWVKEKKWVQGTTPYYTWMGNELNRKTIGFVGFGAVGQASARILEAFGCHIAYYDPFVNIENNNYEKKELSELFKSSDIISLHLPSIPDTDKMINLDLLKSMKKSSILINTARSSVIDMEALESVIKNKEISGAILDVLDNEPPSDEDLRLLEYDNVLITPHICGATFEVTDHQSAIMTERLKNYFQKGLKEGVLYNYKNLGERNE</sequence>
<dbReference type="InterPro" id="IPR029753">
    <property type="entry name" value="D-isomer_DH_CS"/>
</dbReference>
<dbReference type="AlphaFoldDB" id="A0A939HD91"/>
<dbReference type="GO" id="GO:0004617">
    <property type="term" value="F:phosphoglycerate dehydrogenase activity"/>
    <property type="evidence" value="ECO:0007669"/>
    <property type="project" value="UniProtKB-ARBA"/>
</dbReference>
<dbReference type="GO" id="GO:0016618">
    <property type="term" value="F:hydroxypyruvate reductase [NAD(P)H] activity"/>
    <property type="evidence" value="ECO:0007669"/>
    <property type="project" value="TreeGrafter"/>
</dbReference>
<name>A0A939HD91_9CLOT</name>
<dbReference type="PANTHER" id="PTHR10996:SF178">
    <property type="entry name" value="2-HYDROXYACID DEHYDROGENASE YGL185C-RELATED"/>
    <property type="match status" value="1"/>
</dbReference>
<feature type="domain" description="D-isomer specific 2-hydroxyacid dehydrogenase catalytic" evidence="5">
    <location>
        <begin position="32"/>
        <end position="315"/>
    </location>
</feature>
<dbReference type="RefSeq" id="WP_207599948.1">
    <property type="nucleotide sequence ID" value="NZ_JAFNJU010000007.1"/>
</dbReference>
<dbReference type="SUPFAM" id="SSF52283">
    <property type="entry name" value="Formate/glycerate dehydrogenase catalytic domain-like"/>
    <property type="match status" value="1"/>
</dbReference>
<dbReference type="GO" id="GO:0030267">
    <property type="term" value="F:glyoxylate reductase (NADPH) activity"/>
    <property type="evidence" value="ECO:0007669"/>
    <property type="project" value="TreeGrafter"/>
</dbReference>
<comment type="caution">
    <text evidence="7">The sequence shown here is derived from an EMBL/GenBank/DDBJ whole genome shotgun (WGS) entry which is preliminary data.</text>
</comment>
<dbReference type="GO" id="GO:0006564">
    <property type="term" value="P:L-serine biosynthetic process"/>
    <property type="evidence" value="ECO:0007669"/>
    <property type="project" value="UniProtKB-ARBA"/>
</dbReference>
<dbReference type="Pfam" id="PF00389">
    <property type="entry name" value="2-Hacid_dh"/>
    <property type="match status" value="1"/>
</dbReference>
<dbReference type="InterPro" id="IPR036291">
    <property type="entry name" value="NAD(P)-bd_dom_sf"/>
</dbReference>
<dbReference type="GO" id="GO:0005829">
    <property type="term" value="C:cytosol"/>
    <property type="evidence" value="ECO:0007669"/>
    <property type="project" value="TreeGrafter"/>
</dbReference>
<evidence type="ECO:0000313" key="8">
    <source>
        <dbReference type="Proteomes" id="UP000664218"/>
    </source>
</evidence>
<evidence type="ECO:0000313" key="7">
    <source>
        <dbReference type="EMBL" id="MBO1265430.1"/>
    </source>
</evidence>
<organism evidence="7 8">
    <name type="scientific">Proteiniclasticum aestuarii</name>
    <dbReference type="NCBI Taxonomy" id="2817862"/>
    <lineage>
        <taxon>Bacteria</taxon>
        <taxon>Bacillati</taxon>
        <taxon>Bacillota</taxon>
        <taxon>Clostridia</taxon>
        <taxon>Eubacteriales</taxon>
        <taxon>Clostridiaceae</taxon>
        <taxon>Proteiniclasticum</taxon>
    </lineage>
</organism>
<dbReference type="CDD" id="cd12171">
    <property type="entry name" value="2-Hacid_dh_10"/>
    <property type="match status" value="1"/>
</dbReference>
<accession>A0A939HD91</accession>
<reference evidence="7" key="1">
    <citation type="submission" date="2021-03" db="EMBL/GenBank/DDBJ databases">
        <title>Proteiniclasticum marinus sp. nov., isolated from tidal flat sediment.</title>
        <authorList>
            <person name="Namirimu T."/>
            <person name="Yang J.-A."/>
            <person name="Yang S.-H."/>
            <person name="Kim Y.-J."/>
            <person name="Kwon K.K."/>
        </authorList>
    </citation>
    <scope>NUCLEOTIDE SEQUENCE</scope>
    <source>
        <strain evidence="7">SCR006</strain>
    </source>
</reference>
<dbReference type="PANTHER" id="PTHR10996">
    <property type="entry name" value="2-HYDROXYACID DEHYDROGENASE-RELATED"/>
    <property type="match status" value="1"/>
</dbReference>
<dbReference type="InterPro" id="IPR050223">
    <property type="entry name" value="D-isomer_2-hydroxyacid_DH"/>
</dbReference>
<gene>
    <name evidence="7" type="ORF">J3A84_10345</name>
</gene>